<dbReference type="InterPro" id="IPR012891">
    <property type="entry name" value="GCK_dom"/>
</dbReference>
<accession>A0A8J2SSM4</accession>
<dbReference type="AlphaFoldDB" id="A0A8J2SSM4"/>
<dbReference type="Proteomes" id="UP000789595">
    <property type="component" value="Unassembled WGS sequence"/>
</dbReference>
<evidence type="ECO:0000256" key="1">
    <source>
        <dbReference type="SAM" id="MobiDB-lite"/>
    </source>
</evidence>
<name>A0A8J2SSM4_9STRA</name>
<evidence type="ECO:0000313" key="3">
    <source>
        <dbReference type="EMBL" id="CAH0376116.1"/>
    </source>
</evidence>
<dbReference type="EMBL" id="CAKKNE010000005">
    <property type="protein sequence ID" value="CAH0376116.1"/>
    <property type="molecule type" value="Genomic_DNA"/>
</dbReference>
<protein>
    <recommendedName>
        <fullName evidence="2">GCK domain-containing protein</fullName>
    </recommendedName>
</protein>
<feature type="compositionally biased region" description="Low complexity" evidence="1">
    <location>
        <begin position="44"/>
        <end position="64"/>
    </location>
</feature>
<dbReference type="OrthoDB" id="194381at2759"/>
<evidence type="ECO:0000259" key="2">
    <source>
        <dbReference type="SMART" id="SM01227"/>
    </source>
</evidence>
<feature type="region of interest" description="Disordered" evidence="1">
    <location>
        <begin position="20"/>
        <end position="81"/>
    </location>
</feature>
<keyword evidence="4" id="KW-1185">Reference proteome</keyword>
<comment type="caution">
    <text evidence="3">The sequence shown here is derived from an EMBL/GenBank/DDBJ whole genome shotgun (WGS) entry which is preliminary data.</text>
</comment>
<dbReference type="Gene3D" id="1.10.287.2900">
    <property type="match status" value="1"/>
</dbReference>
<feature type="compositionally biased region" description="Polar residues" evidence="1">
    <location>
        <begin position="23"/>
        <end position="41"/>
    </location>
</feature>
<organism evidence="3 4">
    <name type="scientific">Pelagomonas calceolata</name>
    <dbReference type="NCBI Taxonomy" id="35677"/>
    <lineage>
        <taxon>Eukaryota</taxon>
        <taxon>Sar</taxon>
        <taxon>Stramenopiles</taxon>
        <taxon>Ochrophyta</taxon>
        <taxon>Pelagophyceae</taxon>
        <taxon>Pelagomonadales</taxon>
        <taxon>Pelagomonadaceae</taxon>
        <taxon>Pelagomonas</taxon>
    </lineage>
</organism>
<sequence>MLRTLAARGGAALAATIPYAAAEQSTEAPRQRKTSSLQRRNSVAAPAAQLQRRQTTATPPQTTATPPPEKPKPTPDTAPRVGVFLDDASRKRLAEKWPDKDSTTALFVLDEGLEKRPEMYGSLYGERATVRVVGADSDGALRGACLCDGTEVKASGSTTAVLKIGEAAFNHAEPKKAVEGSSGDPWPPTNEAPLSGTVCRADFWRDETCLVEPSLKCPLCQFMEDSPCAAVFKVWEACLDDVEAKNGEQDKEKKEADFAVACAEPTLALKACVEKYPDYFGEMFGAGESAAPASEPAPPAP</sequence>
<feature type="domain" description="GCK" evidence="2">
    <location>
        <begin position="215"/>
        <end position="298"/>
    </location>
</feature>
<gene>
    <name evidence="3" type="ORF">PECAL_5P06740</name>
</gene>
<proteinExistence type="predicted"/>
<evidence type="ECO:0000313" key="4">
    <source>
        <dbReference type="Proteomes" id="UP000789595"/>
    </source>
</evidence>
<dbReference type="SMART" id="SM01227">
    <property type="entry name" value="GCK"/>
    <property type="match status" value="1"/>
</dbReference>
<reference evidence="3" key="1">
    <citation type="submission" date="2021-11" db="EMBL/GenBank/DDBJ databases">
        <authorList>
            <consortium name="Genoscope - CEA"/>
            <person name="William W."/>
        </authorList>
    </citation>
    <scope>NUCLEOTIDE SEQUENCE</scope>
</reference>
<dbReference type="Pfam" id="PF07802">
    <property type="entry name" value="GCK"/>
    <property type="match status" value="1"/>
</dbReference>